<keyword evidence="4" id="KW-0808">Transferase</keyword>
<dbReference type="PIRSF" id="PIRSF000847">
    <property type="entry name" value="Phos_ph_gly_syn"/>
    <property type="match status" value="1"/>
</dbReference>
<keyword evidence="3" id="KW-0444">Lipid biosynthesis</keyword>
<dbReference type="GO" id="GO:0016020">
    <property type="term" value="C:membrane"/>
    <property type="evidence" value="ECO:0007669"/>
    <property type="project" value="UniProtKB-SubCell"/>
</dbReference>
<comment type="similarity">
    <text evidence="2">Belongs to the CDP-alcohol phosphatidyltransferase class-I family.</text>
</comment>
<evidence type="ECO:0000256" key="4">
    <source>
        <dbReference type="ARBA" id="ARBA00022679"/>
    </source>
</evidence>
<keyword evidence="7" id="KW-0443">Lipid metabolism</keyword>
<evidence type="ECO:0000313" key="12">
    <source>
        <dbReference type="EMBL" id="CAB4347096.1"/>
    </source>
</evidence>
<proteinExistence type="inferred from homology"/>
<dbReference type="InterPro" id="IPR043130">
    <property type="entry name" value="CDP-OH_PTrfase_TM_dom"/>
</dbReference>
<keyword evidence="8 11" id="KW-0472">Membrane</keyword>
<organism evidence="12">
    <name type="scientific">freshwater metagenome</name>
    <dbReference type="NCBI Taxonomy" id="449393"/>
    <lineage>
        <taxon>unclassified sequences</taxon>
        <taxon>metagenomes</taxon>
        <taxon>ecological metagenomes</taxon>
    </lineage>
</organism>
<keyword evidence="5 11" id="KW-0812">Transmembrane</keyword>
<evidence type="ECO:0000256" key="8">
    <source>
        <dbReference type="ARBA" id="ARBA00023136"/>
    </source>
</evidence>
<dbReference type="EMBL" id="CAESAL010000147">
    <property type="protein sequence ID" value="CAB4347096.1"/>
    <property type="molecule type" value="Genomic_DNA"/>
</dbReference>
<dbReference type="PANTHER" id="PTHR14269">
    <property type="entry name" value="CDP-DIACYLGLYCEROL--GLYCEROL-3-PHOSPHATE 3-PHOSPHATIDYLTRANSFERASE-RELATED"/>
    <property type="match status" value="1"/>
</dbReference>
<gene>
    <name evidence="12" type="ORF">UFOPK3331_02107</name>
</gene>
<feature type="transmembrane region" description="Helical" evidence="11">
    <location>
        <begin position="158"/>
        <end position="175"/>
    </location>
</feature>
<dbReference type="GO" id="GO:0046474">
    <property type="term" value="P:glycerophospholipid biosynthetic process"/>
    <property type="evidence" value="ECO:0007669"/>
    <property type="project" value="TreeGrafter"/>
</dbReference>
<evidence type="ECO:0000256" key="2">
    <source>
        <dbReference type="ARBA" id="ARBA00010441"/>
    </source>
</evidence>
<evidence type="ECO:0000256" key="3">
    <source>
        <dbReference type="ARBA" id="ARBA00022516"/>
    </source>
</evidence>
<evidence type="ECO:0000256" key="9">
    <source>
        <dbReference type="ARBA" id="ARBA00023209"/>
    </source>
</evidence>
<feature type="transmembrane region" description="Helical" evidence="11">
    <location>
        <begin position="133"/>
        <end position="152"/>
    </location>
</feature>
<feature type="transmembrane region" description="Helical" evidence="11">
    <location>
        <begin position="96"/>
        <end position="112"/>
    </location>
</feature>
<feature type="transmembrane region" description="Helical" evidence="11">
    <location>
        <begin position="40"/>
        <end position="59"/>
    </location>
</feature>
<evidence type="ECO:0000256" key="6">
    <source>
        <dbReference type="ARBA" id="ARBA00022989"/>
    </source>
</evidence>
<protein>
    <submittedName>
        <fullName evidence="12">Unannotated protein</fullName>
    </submittedName>
</protein>
<keyword evidence="6 11" id="KW-1133">Transmembrane helix</keyword>
<dbReference type="PANTHER" id="PTHR14269:SF62">
    <property type="entry name" value="CDP-DIACYLGLYCEROL--GLYCEROL-3-PHOSPHATE 3-PHOSPHATIDYLTRANSFERASE 1, CHLOROPLASTIC"/>
    <property type="match status" value="1"/>
</dbReference>
<evidence type="ECO:0000256" key="5">
    <source>
        <dbReference type="ARBA" id="ARBA00022692"/>
    </source>
</evidence>
<accession>A0A6J6A0T2</accession>
<dbReference type="InterPro" id="IPR004570">
    <property type="entry name" value="Phosphatidylglycerol_P_synth"/>
</dbReference>
<sequence>MSDPSYGPSAIATPANYVTMIRILVSPLLFAMISDSPSGWIVWALWTALALTDGVDGWIARRHGTTRSGAFLDPLADKVLVLGALFSLVAVDRFPVWPVVVIAVREVFISVYRMWWGRRGLAMPARKSAKLKTLVQSLAVGAVLLPLTTDLLWLGDGLLYLATFLAVFSAFQYVWDGSRAATTMDVTPEISDAS</sequence>
<dbReference type="InterPro" id="IPR050324">
    <property type="entry name" value="CDP-alcohol_PTase-I"/>
</dbReference>
<dbReference type="AlphaFoldDB" id="A0A6J6A0T2"/>
<dbReference type="Gene3D" id="1.20.120.1760">
    <property type="match status" value="1"/>
</dbReference>
<dbReference type="Pfam" id="PF01066">
    <property type="entry name" value="CDP-OH_P_transf"/>
    <property type="match status" value="1"/>
</dbReference>
<name>A0A6J6A0T2_9ZZZZ</name>
<dbReference type="InterPro" id="IPR048254">
    <property type="entry name" value="CDP_ALCOHOL_P_TRANSF_CS"/>
</dbReference>
<comment type="subcellular location">
    <subcellularLocation>
        <location evidence="1">Membrane</location>
        <topology evidence="1">Multi-pass membrane protein</topology>
    </subcellularLocation>
</comment>
<dbReference type="PROSITE" id="PS00379">
    <property type="entry name" value="CDP_ALCOHOL_P_TRANSF"/>
    <property type="match status" value="1"/>
</dbReference>
<evidence type="ECO:0000256" key="11">
    <source>
        <dbReference type="SAM" id="Phobius"/>
    </source>
</evidence>
<reference evidence="12" key="1">
    <citation type="submission" date="2020-05" db="EMBL/GenBank/DDBJ databases">
        <authorList>
            <person name="Chiriac C."/>
            <person name="Salcher M."/>
            <person name="Ghai R."/>
            <person name="Kavagutti S V."/>
        </authorList>
    </citation>
    <scope>NUCLEOTIDE SEQUENCE</scope>
</reference>
<dbReference type="NCBIfam" id="TIGR00560">
    <property type="entry name" value="pgsA"/>
    <property type="match status" value="1"/>
</dbReference>
<evidence type="ECO:0000256" key="7">
    <source>
        <dbReference type="ARBA" id="ARBA00023098"/>
    </source>
</evidence>
<keyword evidence="10" id="KW-1208">Phospholipid metabolism</keyword>
<dbReference type="InterPro" id="IPR000462">
    <property type="entry name" value="CDP-OH_P_trans"/>
</dbReference>
<evidence type="ECO:0000256" key="1">
    <source>
        <dbReference type="ARBA" id="ARBA00004141"/>
    </source>
</evidence>
<keyword evidence="9" id="KW-0594">Phospholipid biosynthesis</keyword>
<dbReference type="GO" id="GO:0008444">
    <property type="term" value="F:CDP-diacylglycerol-glycerol-3-phosphate 3-phosphatidyltransferase activity"/>
    <property type="evidence" value="ECO:0007669"/>
    <property type="project" value="InterPro"/>
</dbReference>
<evidence type="ECO:0000256" key="10">
    <source>
        <dbReference type="ARBA" id="ARBA00023264"/>
    </source>
</evidence>
<feature type="transmembrane region" description="Helical" evidence="11">
    <location>
        <begin position="15"/>
        <end position="34"/>
    </location>
</feature>